<name>A0AAD9APF3_9PEZI</name>
<reference evidence="2" key="1">
    <citation type="submission" date="2023-01" db="EMBL/GenBank/DDBJ databases">
        <title>Colletotrichum chrysophilum M932 genome sequence.</title>
        <authorList>
            <person name="Baroncelli R."/>
        </authorList>
    </citation>
    <scope>NUCLEOTIDE SEQUENCE</scope>
    <source>
        <strain evidence="2">M932</strain>
    </source>
</reference>
<comment type="caution">
    <text evidence="2">The sequence shown here is derived from an EMBL/GenBank/DDBJ whole genome shotgun (WGS) entry which is preliminary data.</text>
</comment>
<gene>
    <name evidence="2" type="ORF">CCHR01_08041</name>
</gene>
<dbReference type="AlphaFoldDB" id="A0AAD9APF3"/>
<feature type="compositionally biased region" description="Low complexity" evidence="1">
    <location>
        <begin position="61"/>
        <end position="78"/>
    </location>
</feature>
<feature type="region of interest" description="Disordered" evidence="1">
    <location>
        <begin position="61"/>
        <end position="81"/>
    </location>
</feature>
<keyword evidence="3" id="KW-1185">Reference proteome</keyword>
<dbReference type="Proteomes" id="UP001243330">
    <property type="component" value="Unassembled WGS sequence"/>
</dbReference>
<evidence type="ECO:0000313" key="3">
    <source>
        <dbReference type="Proteomes" id="UP001243330"/>
    </source>
</evidence>
<accession>A0AAD9APF3</accession>
<proteinExistence type="predicted"/>
<sequence>MPWCTEAQWVCTSYILAASWISRKAFCEECRVSPRIPCMTLVLSIQMWTGWPWEVRWTRRSPAGAPSASPSNTSARPSRPQPCAIRLFSR</sequence>
<dbReference type="EMBL" id="JAQOWY010000146">
    <property type="protein sequence ID" value="KAK1849364.1"/>
    <property type="molecule type" value="Genomic_DNA"/>
</dbReference>
<evidence type="ECO:0000256" key="1">
    <source>
        <dbReference type="SAM" id="MobiDB-lite"/>
    </source>
</evidence>
<evidence type="ECO:0000313" key="2">
    <source>
        <dbReference type="EMBL" id="KAK1849364.1"/>
    </source>
</evidence>
<organism evidence="2 3">
    <name type="scientific">Colletotrichum chrysophilum</name>
    <dbReference type="NCBI Taxonomy" id="1836956"/>
    <lineage>
        <taxon>Eukaryota</taxon>
        <taxon>Fungi</taxon>
        <taxon>Dikarya</taxon>
        <taxon>Ascomycota</taxon>
        <taxon>Pezizomycotina</taxon>
        <taxon>Sordariomycetes</taxon>
        <taxon>Hypocreomycetidae</taxon>
        <taxon>Glomerellales</taxon>
        <taxon>Glomerellaceae</taxon>
        <taxon>Colletotrichum</taxon>
        <taxon>Colletotrichum gloeosporioides species complex</taxon>
    </lineage>
</organism>
<protein>
    <submittedName>
        <fullName evidence="2">Uncharacterized protein</fullName>
    </submittedName>
</protein>